<keyword evidence="20" id="KW-0863">Zinc-finger</keyword>
<evidence type="ECO:0000259" key="25">
    <source>
        <dbReference type="PROSITE" id="PS51156"/>
    </source>
</evidence>
<dbReference type="SUPFAM" id="SSF52799">
    <property type="entry name" value="(Phosphotyrosine protein) phosphatases II"/>
    <property type="match status" value="1"/>
</dbReference>
<feature type="region of interest" description="Disordered" evidence="21">
    <location>
        <begin position="839"/>
        <end position="874"/>
    </location>
</feature>
<evidence type="ECO:0000313" key="27">
    <source>
        <dbReference type="EMBL" id="KAK1793304.1"/>
    </source>
</evidence>
<keyword evidence="7" id="KW-0597">Phosphoprotein</keyword>
<feature type="compositionally biased region" description="Polar residues" evidence="21">
    <location>
        <begin position="177"/>
        <end position="192"/>
    </location>
</feature>
<evidence type="ECO:0000259" key="24">
    <source>
        <dbReference type="PROSITE" id="PS50157"/>
    </source>
</evidence>
<feature type="domain" description="SANT" evidence="26">
    <location>
        <begin position="783"/>
        <end position="834"/>
    </location>
</feature>
<evidence type="ECO:0000256" key="4">
    <source>
        <dbReference type="ARBA" id="ARBA00013064"/>
    </source>
</evidence>
<dbReference type="FunFam" id="3.90.190.10:FF:000063">
    <property type="entry name" value="Dual specificity phosphatase 23"/>
    <property type="match status" value="1"/>
</dbReference>
<gene>
    <name evidence="27" type="ORF">P4O66_011695</name>
</gene>
<evidence type="ECO:0000256" key="5">
    <source>
        <dbReference type="ARBA" id="ARBA00013081"/>
    </source>
</evidence>
<comment type="subcellular location">
    <subcellularLocation>
        <location evidence="2">Cytoplasm</location>
        <location evidence="2">Cytosol</location>
    </subcellularLocation>
    <subcellularLocation>
        <location evidence="1">Nucleus</location>
    </subcellularLocation>
</comment>
<evidence type="ECO:0000256" key="16">
    <source>
        <dbReference type="ARBA" id="ARBA00048336"/>
    </source>
</evidence>
<dbReference type="GO" id="GO:0004725">
    <property type="term" value="F:protein tyrosine phosphatase activity"/>
    <property type="evidence" value="ECO:0007669"/>
    <property type="project" value="UniProtKB-EC"/>
</dbReference>
<keyword evidence="28" id="KW-1185">Reference proteome</keyword>
<evidence type="ECO:0000259" key="26">
    <source>
        <dbReference type="PROSITE" id="PS51293"/>
    </source>
</evidence>
<comment type="catalytic activity">
    <reaction evidence="15">
        <text>O-phospho-L-seryl-[protein] + H2O = L-seryl-[protein] + phosphate</text>
        <dbReference type="Rhea" id="RHEA:20629"/>
        <dbReference type="Rhea" id="RHEA-COMP:9863"/>
        <dbReference type="Rhea" id="RHEA-COMP:11604"/>
        <dbReference type="ChEBI" id="CHEBI:15377"/>
        <dbReference type="ChEBI" id="CHEBI:29999"/>
        <dbReference type="ChEBI" id="CHEBI:43474"/>
        <dbReference type="ChEBI" id="CHEBI:83421"/>
        <dbReference type="EC" id="3.1.3.16"/>
    </reaction>
</comment>
<dbReference type="PANTHER" id="PTHR16089">
    <property type="entry name" value="REST COREPRESSOR COREST PROTEIN-RELATED"/>
    <property type="match status" value="1"/>
</dbReference>
<reference evidence="27" key="1">
    <citation type="submission" date="2023-03" db="EMBL/GenBank/DDBJ databases">
        <title>Electrophorus voltai genome.</title>
        <authorList>
            <person name="Bian C."/>
        </authorList>
    </citation>
    <scope>NUCLEOTIDE SEQUENCE</scope>
    <source>
        <strain evidence="27">CB-2022</strain>
        <tissue evidence="27">Muscle</tissue>
    </source>
</reference>
<evidence type="ECO:0000256" key="2">
    <source>
        <dbReference type="ARBA" id="ARBA00004514"/>
    </source>
</evidence>
<accession>A0AAD8Z672</accession>
<dbReference type="PROSITE" id="PS50157">
    <property type="entry name" value="ZINC_FINGER_C2H2_2"/>
    <property type="match status" value="1"/>
</dbReference>
<evidence type="ECO:0000313" key="28">
    <source>
        <dbReference type="Proteomes" id="UP001239994"/>
    </source>
</evidence>
<dbReference type="PROSITE" id="PS51156">
    <property type="entry name" value="ELM2"/>
    <property type="match status" value="1"/>
</dbReference>
<dbReference type="EC" id="3.1.3.48" evidence="4"/>
<name>A0AAD8Z672_9TELE</name>
<dbReference type="InterPro" id="IPR013087">
    <property type="entry name" value="Znf_C2H2_type"/>
</dbReference>
<dbReference type="Gene3D" id="1.10.10.60">
    <property type="entry name" value="Homeodomain-like"/>
    <property type="match status" value="1"/>
</dbReference>
<proteinExistence type="inferred from homology"/>
<dbReference type="Pfam" id="PF01448">
    <property type="entry name" value="ELM2"/>
    <property type="match status" value="1"/>
</dbReference>
<feature type="region of interest" description="Disordered" evidence="21">
    <location>
        <begin position="168"/>
        <end position="202"/>
    </location>
</feature>
<dbReference type="InterPro" id="IPR020422">
    <property type="entry name" value="TYR_PHOSPHATASE_DUAL_dom"/>
</dbReference>
<sequence>MLWGNRISKTSEAQILISSNMTEDLYELNPLTDSIGAYPLQTNLAAMTTGYGITSRSSVQQSPLSPHVNHNHLSSPATSQIPFSPLLDIPHSGGSWDYNPPEKSSSSLWGLSPKDDLTEPTCSNTVYPFNVVPHSDSATAPEFSASDLQRLDSFSKAFPVKNLKSAFGNSVGEKSSGDSQMSEILLSPQSGAPSDGSDREPFSPVIIHSQQHHNQLTYQPIDTQHMTHNAYPNHQQYHYGYQQHKPQLRESHPEQVHKDPLCKLQSQYHHFQQYGIPMHQTQLTSYSLTLQKQEQRGPFIQHTTLDTQEAHGSVGSPTCCYPENCKAPEQPVFQAGQGLPLPSPHFQEPPHISHQSGIYQPQQAQEQAQSFSLKHNTSFGKNNLSTHDTVPGFSSPKEEVYVGLSYPYRRASLCSSYYQHVGSGISQEVPLTTLRGGVLHHLNSHRPQSTQMPSVSQDDQISPLYRPKTEVVKVQGSNAKLKCLVCHREFKSLPALNGHMRSHGGFRTLPSTFKTNDGQIQLSREATQIEPMVLPVSVPVKEGHRILPKLHNYLNSQPRLSDLIAPAETCPQPSQMDQSPHMKGSADFLSRHEKKRQRHRLMPLVISPCTVGLGSRGPVLFQSQLRSMESCKAVAAYTPPPILNPIRPGSGLFSKFNAGHHCSGAQTVTHARLCTDSSRINIGIDFQAEIPDIQNSSKAAEDIHKANLLWTPCHLKIPENQQRVDDLLKMACSSVLPGGGTNTEYTLHCLFECRGDVMVTLEKLLSLESIKHMSSLQTDYHYAGSDKWTLQEKRQLNKALIIHNKDFNLIQKMVKTKSVAQCVEYYYTWKERLRLGRKLSTGPVTPGREKEGDLEESSNRKPVQEASKQIPSPDCFDLPDDASAVFVSEVPSTLPMFNGEEWNQSNLGGLCNSPVEHNRHKSALQFVPGSVKSSPSNSTTSGDTDSFPCTECGKVFFKLSEELTTMATGLPPNFSWVEPQKLAGLAMPRLPAHYQYLLSNGIKHLVCLSERKPPYHDSCPELTLHHIRIHDFCAPTFDQIKRFLAIVEEANFKGEGVAVHCLLGFGRTGTMLACYLVKTRKISGIDAINEIRRIRRGSIETQEQEQIVVQFYQQIKY</sequence>
<dbReference type="GO" id="GO:0003677">
    <property type="term" value="F:DNA binding"/>
    <property type="evidence" value="ECO:0007669"/>
    <property type="project" value="UniProtKB-KW"/>
</dbReference>
<protein>
    <recommendedName>
        <fullName evidence="18">Dual specificity protein phosphatase 23</fullName>
        <ecNumber evidence="5">3.1.3.16</ecNumber>
        <ecNumber evidence="4">3.1.3.48</ecNumber>
    </recommendedName>
    <alternativeName>
        <fullName evidence="19">Low molecular mass dual specificity phosphatase 3</fullName>
    </alternativeName>
</protein>
<evidence type="ECO:0000256" key="10">
    <source>
        <dbReference type="ARBA" id="ARBA00022990"/>
    </source>
</evidence>
<feature type="compositionally biased region" description="Basic and acidic residues" evidence="21">
    <location>
        <begin position="847"/>
        <end position="863"/>
    </location>
</feature>
<dbReference type="GO" id="GO:0000118">
    <property type="term" value="C:histone deacetylase complex"/>
    <property type="evidence" value="ECO:0007669"/>
    <property type="project" value="TreeGrafter"/>
</dbReference>
<comment type="caution">
    <text evidence="27">The sequence shown here is derived from an EMBL/GenBank/DDBJ whole genome shotgun (WGS) entry which is preliminary data.</text>
</comment>
<dbReference type="Proteomes" id="UP001239994">
    <property type="component" value="Unassembled WGS sequence"/>
</dbReference>
<keyword evidence="14" id="KW-0539">Nucleus</keyword>
<dbReference type="InterPro" id="IPR051066">
    <property type="entry name" value="Trans_reg/Corepressor"/>
</dbReference>
<dbReference type="CDD" id="cd14504">
    <property type="entry name" value="DUSP23"/>
    <property type="match status" value="1"/>
</dbReference>
<evidence type="ECO:0000256" key="11">
    <source>
        <dbReference type="ARBA" id="ARBA00023015"/>
    </source>
</evidence>
<evidence type="ECO:0000256" key="20">
    <source>
        <dbReference type="PROSITE-ProRule" id="PRU00042"/>
    </source>
</evidence>
<dbReference type="PROSITE" id="PS50056">
    <property type="entry name" value="TYR_PHOSPHATASE_2"/>
    <property type="match status" value="1"/>
</dbReference>
<dbReference type="PANTHER" id="PTHR16089:SF19">
    <property type="entry name" value="TRANSCRIPTIONAL-REGULATING FACTOR 1"/>
    <property type="match status" value="1"/>
</dbReference>
<dbReference type="InterPro" id="IPR017884">
    <property type="entry name" value="SANT_dom"/>
</dbReference>
<evidence type="ECO:0000256" key="12">
    <source>
        <dbReference type="ARBA" id="ARBA00023125"/>
    </source>
</evidence>
<evidence type="ECO:0000256" key="15">
    <source>
        <dbReference type="ARBA" id="ARBA00047761"/>
    </source>
</evidence>
<evidence type="ECO:0000256" key="13">
    <source>
        <dbReference type="ARBA" id="ARBA00023163"/>
    </source>
</evidence>
<evidence type="ECO:0000256" key="6">
    <source>
        <dbReference type="ARBA" id="ARBA00022490"/>
    </source>
</evidence>
<dbReference type="PROSITE" id="PS51293">
    <property type="entry name" value="SANT"/>
    <property type="match status" value="1"/>
</dbReference>
<dbReference type="SUPFAM" id="SSF46689">
    <property type="entry name" value="Homeodomain-like"/>
    <property type="match status" value="1"/>
</dbReference>
<evidence type="ECO:0000256" key="1">
    <source>
        <dbReference type="ARBA" id="ARBA00004123"/>
    </source>
</evidence>
<dbReference type="SMART" id="SM00717">
    <property type="entry name" value="SANT"/>
    <property type="match status" value="1"/>
</dbReference>
<dbReference type="SMART" id="SM00195">
    <property type="entry name" value="DSPc"/>
    <property type="match status" value="1"/>
</dbReference>
<dbReference type="SMART" id="SM00404">
    <property type="entry name" value="PTPc_motif"/>
    <property type="match status" value="1"/>
</dbReference>
<dbReference type="InterPro" id="IPR029021">
    <property type="entry name" value="Prot-tyrosine_phosphatase-like"/>
</dbReference>
<dbReference type="InterPro" id="IPR057023">
    <property type="entry name" value="PTP-SAK"/>
</dbReference>
<evidence type="ECO:0000259" key="23">
    <source>
        <dbReference type="PROSITE" id="PS50056"/>
    </source>
</evidence>
<dbReference type="InterPro" id="IPR009057">
    <property type="entry name" value="Homeodomain-like_sf"/>
</dbReference>
<dbReference type="GO" id="GO:0003714">
    <property type="term" value="F:transcription corepressor activity"/>
    <property type="evidence" value="ECO:0007669"/>
    <property type="project" value="TreeGrafter"/>
</dbReference>
<dbReference type="InterPro" id="IPR001005">
    <property type="entry name" value="SANT/Myb"/>
</dbReference>
<evidence type="ECO:0000256" key="8">
    <source>
        <dbReference type="ARBA" id="ARBA00022801"/>
    </source>
</evidence>
<keyword evidence="20" id="KW-0479">Metal-binding</keyword>
<dbReference type="EMBL" id="JAROKS010000018">
    <property type="protein sequence ID" value="KAK1793304.1"/>
    <property type="molecule type" value="Genomic_DNA"/>
</dbReference>
<dbReference type="FunFam" id="1.10.10.60:FF:000086">
    <property type="entry name" value="transcriptional-regulating factor 1 isoform X1"/>
    <property type="match status" value="1"/>
</dbReference>
<dbReference type="PROSITE" id="PS00383">
    <property type="entry name" value="TYR_PHOSPHATASE_1"/>
    <property type="match status" value="1"/>
</dbReference>
<keyword evidence="20" id="KW-0862">Zinc</keyword>
<feature type="domain" description="Tyrosine-protein phosphatase" evidence="22">
    <location>
        <begin position="973"/>
        <end position="1117"/>
    </location>
</feature>
<dbReference type="GO" id="GO:0008270">
    <property type="term" value="F:zinc ion binding"/>
    <property type="evidence" value="ECO:0007669"/>
    <property type="project" value="UniProtKB-KW"/>
</dbReference>
<dbReference type="AlphaFoldDB" id="A0AAD8Z672"/>
<feature type="domain" description="C2H2-type" evidence="24">
    <location>
        <begin position="481"/>
        <end position="508"/>
    </location>
</feature>
<dbReference type="Gene3D" id="3.90.190.10">
    <property type="entry name" value="Protein tyrosine phosphatase superfamily"/>
    <property type="match status" value="1"/>
</dbReference>
<evidence type="ECO:0000256" key="3">
    <source>
        <dbReference type="ARBA" id="ARBA00008601"/>
    </source>
</evidence>
<dbReference type="GO" id="GO:0006357">
    <property type="term" value="P:regulation of transcription by RNA polymerase II"/>
    <property type="evidence" value="ECO:0007669"/>
    <property type="project" value="TreeGrafter"/>
</dbReference>
<evidence type="ECO:0000256" key="9">
    <source>
        <dbReference type="ARBA" id="ARBA00022912"/>
    </source>
</evidence>
<feature type="domain" description="Tyrosine specific protein phosphatases" evidence="23">
    <location>
        <begin position="1041"/>
        <end position="1106"/>
    </location>
</feature>
<feature type="region of interest" description="Disordered" evidence="21">
    <location>
        <begin position="56"/>
        <end position="79"/>
    </location>
</feature>
<evidence type="ECO:0000259" key="22">
    <source>
        <dbReference type="PROSITE" id="PS50054"/>
    </source>
</evidence>
<evidence type="ECO:0000256" key="14">
    <source>
        <dbReference type="ARBA" id="ARBA00023242"/>
    </source>
</evidence>
<dbReference type="Pfam" id="PF00249">
    <property type="entry name" value="Myb_DNA-binding"/>
    <property type="match status" value="1"/>
</dbReference>
<evidence type="ECO:0000256" key="7">
    <source>
        <dbReference type="ARBA" id="ARBA00022553"/>
    </source>
</evidence>
<keyword evidence="10" id="KW-0007">Acetylation</keyword>
<dbReference type="GO" id="GO:0004722">
    <property type="term" value="F:protein serine/threonine phosphatase activity"/>
    <property type="evidence" value="ECO:0007669"/>
    <property type="project" value="UniProtKB-EC"/>
</dbReference>
<dbReference type="PROSITE" id="PS50054">
    <property type="entry name" value="TYR_PHOSPHATASE_DUAL"/>
    <property type="match status" value="1"/>
</dbReference>
<dbReference type="Pfam" id="PF22784">
    <property type="entry name" value="PTP-SAK"/>
    <property type="match status" value="1"/>
</dbReference>
<dbReference type="PROSITE" id="PS00028">
    <property type="entry name" value="ZINC_FINGER_C2H2_1"/>
    <property type="match status" value="1"/>
</dbReference>
<dbReference type="InterPro" id="IPR016130">
    <property type="entry name" value="Tyr_Pase_AS"/>
</dbReference>
<dbReference type="Pfam" id="PF13912">
    <property type="entry name" value="zf-C2H2_6"/>
    <property type="match status" value="1"/>
</dbReference>
<evidence type="ECO:0000256" key="17">
    <source>
        <dbReference type="ARBA" id="ARBA00053915"/>
    </source>
</evidence>
<keyword evidence="8" id="KW-0378">Hydrolase</keyword>
<dbReference type="InterPro" id="IPR000949">
    <property type="entry name" value="ELM2_dom"/>
</dbReference>
<keyword evidence="6" id="KW-0963">Cytoplasm</keyword>
<comment type="catalytic activity">
    <reaction evidence="16">
        <text>O-phospho-L-threonyl-[protein] + H2O = L-threonyl-[protein] + phosphate</text>
        <dbReference type="Rhea" id="RHEA:47004"/>
        <dbReference type="Rhea" id="RHEA-COMP:11060"/>
        <dbReference type="Rhea" id="RHEA-COMP:11605"/>
        <dbReference type="ChEBI" id="CHEBI:15377"/>
        <dbReference type="ChEBI" id="CHEBI:30013"/>
        <dbReference type="ChEBI" id="CHEBI:43474"/>
        <dbReference type="ChEBI" id="CHEBI:61977"/>
        <dbReference type="EC" id="3.1.3.16"/>
    </reaction>
</comment>
<keyword evidence="12" id="KW-0238">DNA-binding</keyword>
<dbReference type="EC" id="3.1.3.16" evidence="5"/>
<dbReference type="GO" id="GO:0005667">
    <property type="term" value="C:transcription regulator complex"/>
    <property type="evidence" value="ECO:0007669"/>
    <property type="project" value="TreeGrafter"/>
</dbReference>
<dbReference type="SMART" id="SM01189">
    <property type="entry name" value="ELM2"/>
    <property type="match status" value="1"/>
</dbReference>
<keyword evidence="13" id="KW-0804">Transcription</keyword>
<evidence type="ECO:0000256" key="19">
    <source>
        <dbReference type="ARBA" id="ARBA00081937"/>
    </source>
</evidence>
<feature type="domain" description="ELM2" evidence="25">
    <location>
        <begin position="678"/>
        <end position="768"/>
    </location>
</feature>
<evidence type="ECO:0000256" key="18">
    <source>
        <dbReference type="ARBA" id="ARBA00068789"/>
    </source>
</evidence>
<comment type="similarity">
    <text evidence="3">Belongs to the protein-tyrosine phosphatase family. Non-receptor class dual specificity subfamily.</text>
</comment>
<dbReference type="GO" id="GO:0005829">
    <property type="term" value="C:cytosol"/>
    <property type="evidence" value="ECO:0007669"/>
    <property type="project" value="UniProtKB-SubCell"/>
</dbReference>
<comment type="function">
    <text evidence="17">Protein phosphatase that mediates dephosphorylation of proteins phosphorylated on Tyr and Ser/Thr residues. In vitro, it can dephosphorylate p44-ERK1 (MAPK3) but not p54 SAPK-beta (MAPK10) in vitro. Able to enhance activation of JNK and p38 (MAPK14).</text>
</comment>
<keyword evidence="11" id="KW-0805">Transcription regulation</keyword>
<dbReference type="InterPro" id="IPR000387">
    <property type="entry name" value="Tyr_Pase_dom"/>
</dbReference>
<keyword evidence="9" id="KW-0904">Protein phosphatase</keyword>
<dbReference type="InterPro" id="IPR003595">
    <property type="entry name" value="Tyr_Pase_cat"/>
</dbReference>
<dbReference type="SMART" id="SM00355">
    <property type="entry name" value="ZnF_C2H2"/>
    <property type="match status" value="1"/>
</dbReference>
<organism evidence="27 28">
    <name type="scientific">Electrophorus voltai</name>
    <dbReference type="NCBI Taxonomy" id="2609070"/>
    <lineage>
        <taxon>Eukaryota</taxon>
        <taxon>Metazoa</taxon>
        <taxon>Chordata</taxon>
        <taxon>Craniata</taxon>
        <taxon>Vertebrata</taxon>
        <taxon>Euteleostomi</taxon>
        <taxon>Actinopterygii</taxon>
        <taxon>Neopterygii</taxon>
        <taxon>Teleostei</taxon>
        <taxon>Ostariophysi</taxon>
        <taxon>Gymnotiformes</taxon>
        <taxon>Gymnotoidei</taxon>
        <taxon>Gymnotidae</taxon>
        <taxon>Electrophorus</taxon>
    </lineage>
</organism>
<evidence type="ECO:0000256" key="21">
    <source>
        <dbReference type="SAM" id="MobiDB-lite"/>
    </source>
</evidence>